<dbReference type="SUPFAM" id="SSF48201">
    <property type="entry name" value="Uteroglobin-like"/>
    <property type="match status" value="1"/>
</dbReference>
<protein>
    <submittedName>
        <fullName evidence="4">Uncharacterized protein</fullName>
    </submittedName>
</protein>
<keyword evidence="3" id="KW-0812">Transmembrane</keyword>
<reference evidence="4" key="3">
    <citation type="submission" date="2025-09" db="UniProtKB">
        <authorList>
            <consortium name="Ensembl"/>
        </authorList>
    </citation>
    <scope>IDENTIFICATION</scope>
    <source>
        <strain evidence="4">Thorbecke</strain>
    </source>
</reference>
<dbReference type="Pfam" id="PF01099">
    <property type="entry name" value="Uteroglobin"/>
    <property type="match status" value="1"/>
</dbReference>
<evidence type="ECO:0000256" key="1">
    <source>
        <dbReference type="ARBA" id="ARBA00004613"/>
    </source>
</evidence>
<keyword evidence="3" id="KW-0472">Membrane</keyword>
<keyword evidence="5" id="KW-1185">Reference proteome</keyword>
<sequence length="200" mass="22609">HRTTHCCVLLILKNIPTSFSQRKCHDDSLNVVLSPNLLSPGLYKQIRLAGFHLGRLFFVQSHETFFHSWEGLSDHWGINRAILGAVLQSDFLDSCHLQGRAKHSSLNMKVVMVLLLAALPLYCYAGSGCVLLESVVEKTIDPSVSVEEYKAYLQRFIHTEQTEAAVEEFKECFLSQSNETLANIRVMVHTIYDSLYCAAY</sequence>
<dbReference type="InterPro" id="IPR016126">
    <property type="entry name" value="Secretoglobin"/>
</dbReference>
<dbReference type="GO" id="GO:0005615">
    <property type="term" value="C:extracellular space"/>
    <property type="evidence" value="ECO:0007669"/>
    <property type="project" value="TreeGrafter"/>
</dbReference>
<feature type="transmembrane region" description="Helical" evidence="3">
    <location>
        <begin position="110"/>
        <end position="136"/>
    </location>
</feature>
<dbReference type="Bgee" id="ENSOCUG00000026803">
    <property type="expression patterns" value="Expressed in frontal cortex and 2 other cell types or tissues"/>
</dbReference>
<dbReference type="AlphaFoldDB" id="A0A5F9CG48"/>
<keyword evidence="2" id="KW-0964">Secreted</keyword>
<evidence type="ECO:0000256" key="3">
    <source>
        <dbReference type="SAM" id="Phobius"/>
    </source>
</evidence>
<evidence type="ECO:0000313" key="4">
    <source>
        <dbReference type="Ensembl" id="ENSOCUP00000032571.1"/>
    </source>
</evidence>
<keyword evidence="3" id="KW-1133">Transmembrane helix</keyword>
<name>A0A5F9CG48_RABIT</name>
<dbReference type="PANTHER" id="PTHR14037">
    <property type="entry name" value="MAMMAGLOBIN-RELATED"/>
    <property type="match status" value="1"/>
</dbReference>
<dbReference type="PANTHER" id="PTHR14037:SF4">
    <property type="entry name" value="MAMMAGLOBIN-B"/>
    <property type="match status" value="1"/>
</dbReference>
<proteinExistence type="predicted"/>
<dbReference type="InParanoid" id="A0A5F9CG48"/>
<dbReference type="Ensembl" id="ENSOCUT00000041011.1">
    <property type="protein sequence ID" value="ENSOCUP00000032571.1"/>
    <property type="gene ID" value="ENSOCUG00000026803.3"/>
</dbReference>
<dbReference type="CDD" id="cd00633">
    <property type="entry name" value="Secretoglobin"/>
    <property type="match status" value="1"/>
</dbReference>
<organism evidence="4 5">
    <name type="scientific">Oryctolagus cuniculus</name>
    <name type="common">Rabbit</name>
    <dbReference type="NCBI Taxonomy" id="9986"/>
    <lineage>
        <taxon>Eukaryota</taxon>
        <taxon>Metazoa</taxon>
        <taxon>Chordata</taxon>
        <taxon>Craniata</taxon>
        <taxon>Vertebrata</taxon>
        <taxon>Euteleostomi</taxon>
        <taxon>Mammalia</taxon>
        <taxon>Eutheria</taxon>
        <taxon>Euarchontoglires</taxon>
        <taxon>Glires</taxon>
        <taxon>Lagomorpha</taxon>
        <taxon>Leporidae</taxon>
        <taxon>Oryctolagus</taxon>
    </lineage>
</organism>
<dbReference type="GO" id="GO:0030521">
    <property type="term" value="P:androgen receptor signaling pathway"/>
    <property type="evidence" value="ECO:0007669"/>
    <property type="project" value="TreeGrafter"/>
</dbReference>
<accession>A0A5F9CG48</accession>
<reference evidence="4" key="2">
    <citation type="submission" date="2025-08" db="UniProtKB">
        <authorList>
            <consortium name="Ensembl"/>
        </authorList>
    </citation>
    <scope>IDENTIFICATION</scope>
    <source>
        <strain evidence="4">Thorbecke</strain>
    </source>
</reference>
<dbReference type="Proteomes" id="UP000001811">
    <property type="component" value="Unplaced"/>
</dbReference>
<dbReference type="InterPro" id="IPR035960">
    <property type="entry name" value="Secretoglobin_sf"/>
</dbReference>
<reference evidence="4 5" key="1">
    <citation type="journal article" date="2011" name="Nature">
        <title>A high-resolution map of human evolutionary constraint using 29 mammals.</title>
        <authorList>
            <person name="Lindblad-Toh K."/>
            <person name="Garber M."/>
            <person name="Zuk O."/>
            <person name="Lin M.F."/>
            <person name="Parker B.J."/>
            <person name="Washietl S."/>
            <person name="Kheradpour P."/>
            <person name="Ernst J."/>
            <person name="Jordan G."/>
            <person name="Mauceli E."/>
            <person name="Ward L.D."/>
            <person name="Lowe C.B."/>
            <person name="Holloway A.K."/>
            <person name="Clamp M."/>
            <person name="Gnerre S."/>
            <person name="Alfoldi J."/>
            <person name="Beal K."/>
            <person name="Chang J."/>
            <person name="Clawson H."/>
            <person name="Cuff J."/>
            <person name="Di Palma F."/>
            <person name="Fitzgerald S."/>
            <person name="Flicek P."/>
            <person name="Guttman M."/>
            <person name="Hubisz M.J."/>
            <person name="Jaffe D.B."/>
            <person name="Jungreis I."/>
            <person name="Kent W.J."/>
            <person name="Kostka D."/>
            <person name="Lara M."/>
            <person name="Martins A.L."/>
            <person name="Massingham T."/>
            <person name="Moltke I."/>
            <person name="Raney B.J."/>
            <person name="Rasmussen M.D."/>
            <person name="Robinson J."/>
            <person name="Stark A."/>
            <person name="Vilella A.J."/>
            <person name="Wen J."/>
            <person name="Xie X."/>
            <person name="Zody M.C."/>
            <person name="Baldwin J."/>
            <person name="Bloom T."/>
            <person name="Chin C.W."/>
            <person name="Heiman D."/>
            <person name="Nicol R."/>
            <person name="Nusbaum C."/>
            <person name="Young S."/>
            <person name="Wilkinson J."/>
            <person name="Worley K.C."/>
            <person name="Kovar C.L."/>
            <person name="Muzny D.M."/>
            <person name="Gibbs R.A."/>
            <person name="Cree A."/>
            <person name="Dihn H.H."/>
            <person name="Fowler G."/>
            <person name="Jhangiani S."/>
            <person name="Joshi V."/>
            <person name="Lee S."/>
            <person name="Lewis L.R."/>
            <person name="Nazareth L.V."/>
            <person name="Okwuonu G."/>
            <person name="Santibanez J."/>
            <person name="Warren W.C."/>
            <person name="Mardis E.R."/>
            <person name="Weinstock G.M."/>
            <person name="Wilson R.K."/>
            <person name="Delehaunty K."/>
            <person name="Dooling D."/>
            <person name="Fronik C."/>
            <person name="Fulton L."/>
            <person name="Fulton B."/>
            <person name="Graves T."/>
            <person name="Minx P."/>
            <person name="Sodergren E."/>
            <person name="Birney E."/>
            <person name="Margulies E.H."/>
            <person name="Herrero J."/>
            <person name="Green E.D."/>
            <person name="Haussler D."/>
            <person name="Siepel A."/>
            <person name="Goldman N."/>
            <person name="Pollard K.S."/>
            <person name="Pedersen J.S."/>
            <person name="Lander E.S."/>
            <person name="Kellis M."/>
        </authorList>
    </citation>
    <scope>NUCLEOTIDE SEQUENCE [LARGE SCALE GENOMIC DNA]</scope>
    <source>
        <strain evidence="5">Thorbecke</strain>
    </source>
</reference>
<comment type="subcellular location">
    <subcellularLocation>
        <location evidence="1">Secreted</location>
    </subcellularLocation>
</comment>
<dbReference type="GeneTree" id="ENSGT00390000013802"/>
<evidence type="ECO:0000313" key="5">
    <source>
        <dbReference type="Proteomes" id="UP000001811"/>
    </source>
</evidence>
<evidence type="ECO:0000256" key="2">
    <source>
        <dbReference type="ARBA" id="ARBA00022525"/>
    </source>
</evidence>
<dbReference type="STRING" id="9986.ENSOCUP00000032571"/>
<dbReference type="PROSITE" id="PS51311">
    <property type="entry name" value="SCGB"/>
    <property type="match status" value="1"/>
</dbReference>